<feature type="compositionally biased region" description="Acidic residues" evidence="2">
    <location>
        <begin position="498"/>
        <end position="523"/>
    </location>
</feature>
<keyword evidence="1" id="KW-0175">Coiled coil</keyword>
<dbReference type="PANTHER" id="PTHR33026:SF7">
    <property type="entry name" value="OS03G0100275 PROTEIN"/>
    <property type="match status" value="1"/>
</dbReference>
<dbReference type="PANTHER" id="PTHR33026">
    <property type="entry name" value="OS06G0360600 PROTEIN"/>
    <property type="match status" value="1"/>
</dbReference>
<name>Q2R3S1_ORYSJ</name>
<reference evidence="4" key="2">
    <citation type="submission" date="2005-04" db="EMBL/GenBank/DDBJ databases">
        <authorList>
            <person name="Buell C.R."/>
            <person name="Wing R.A."/>
            <person name="McCombie W.A."/>
            <person name="Ouyang S."/>
        </authorList>
    </citation>
    <scope>NUCLEOTIDE SEQUENCE</scope>
</reference>
<feature type="compositionally biased region" description="Basic and acidic residues" evidence="2">
    <location>
        <begin position="524"/>
        <end position="539"/>
    </location>
</feature>
<feature type="region of interest" description="Disordered" evidence="2">
    <location>
        <begin position="455"/>
        <end position="563"/>
    </location>
</feature>
<protein>
    <submittedName>
        <fullName evidence="4">Retrotransposon protein, putative, unclassified</fullName>
    </submittedName>
</protein>
<evidence type="ECO:0000313" key="4">
    <source>
        <dbReference type="EMBL" id="ABA93909.1"/>
    </source>
</evidence>
<feature type="coiled-coil region" evidence="1">
    <location>
        <begin position="707"/>
        <end position="758"/>
    </location>
</feature>
<dbReference type="EMBL" id="DP000010">
    <property type="protein sequence ID" value="ABA93909.1"/>
    <property type="molecule type" value="Genomic_DNA"/>
</dbReference>
<evidence type="ECO:0000259" key="3">
    <source>
        <dbReference type="Pfam" id="PF04195"/>
    </source>
</evidence>
<reference evidence="4" key="3">
    <citation type="submission" date="2006-01" db="EMBL/GenBank/DDBJ databases">
        <authorList>
            <person name="Buell R."/>
        </authorList>
    </citation>
    <scope>NUCLEOTIDE SEQUENCE</scope>
</reference>
<sequence length="885" mass="96853">MGRLAIASLMGRKGFLGPRGGEHVRAKSSSFGRQSSPCTLRLRCLWPGATLRLAPLLLHSLRHGFRQVWSKGLIPSANKPLTGKGETGTSADTMQTMWNLPFRLPLRHMALYYWWHLSTPQAFRRISFFATANAPFAMAPRKPNPTSAKGPDPGRVDDDSTAFLGVSLVDDVELAKLVSSGAWVEGQAFAPGKTVVPKPVDNRTVVFAVFFEAGLRFPCNVLLPEILRLFEVELSQLSPSALVRIAIFDRACRTSRFEPNAELFGAIFFATVNSKTVITPAGTKKTVFGSVNFNVRPERSDLWLVNAAMSKWDRHWMARWFYHTIPFEAGSESAKALRCRRRAIAPNRRPKITVDGAMEARFILLRKVCSRLSCRDLVEEFCMLRNFPLSQSWQVVVEQGEEVDGLPNLILPEGANMMTLDQAEAEARRMIGDVSVVEYSQLLTCQAAGRANRVYNGELPPRANPQKADGEAGPSRKRMRGQVKLAPKKRRVPASSDSDADDEDDAEERDSEEEGDEEEEVEAVADKAAGEAVEDRADTPGDDESSDGTPTSPAGRSLDLSAAPIPPLGAAGVDGSTVAGASASAERIVMAVAKVFGSPPHQSVASPLMEAKGKRAVAETSASEYSLSVPRFAPGDFETRADLLPFVEGVSNLVLPASAPSLFTELNEFDEGCSAIKSLAVRCSTERTVRARLDGFKSRLRAKDDELGRKNLEMEALANTLKESKAENKRLQAELEKGKEARAEVDRLKAELEKEKAHTAVLIDYYNLTEPKMEALRQEVRKAEASATEESRWFSREMVKTTESARTACQALRLALTDMGAKVRGVPSEDASAFDFSEWTQQAGGSVSDCATAYGDCCARVSAAFTMGLLQQFGCEHKAEFPKYA</sequence>
<evidence type="ECO:0000256" key="2">
    <source>
        <dbReference type="SAM" id="MobiDB-lite"/>
    </source>
</evidence>
<feature type="domain" description="Transposase (putative) gypsy type" evidence="3">
    <location>
        <begin position="205"/>
        <end position="270"/>
    </location>
</feature>
<dbReference type="AlphaFoldDB" id="Q2R3S1"/>
<dbReference type="iPTMnet" id="Q2R3S1"/>
<proteinExistence type="predicted"/>
<gene>
    <name evidence="4" type="ordered locus">LOC_Os11g30970</name>
</gene>
<reference evidence="4" key="1">
    <citation type="journal article" date="2005" name="BMC Biol.">
        <title>The sequence of rice chromosomes 11 and 12, rich in disease resistance genes and recent gene duplications.</title>
        <authorList>
            <consortium name="The rice chromosomes 11 and 12 sequencing consortia"/>
        </authorList>
    </citation>
    <scope>NUCLEOTIDE SEQUENCE [LARGE SCALE GENOMIC DNA]</scope>
</reference>
<dbReference type="InterPro" id="IPR007321">
    <property type="entry name" value="Transposase_28"/>
</dbReference>
<accession>Q2R3S1</accession>
<evidence type="ECO:0000256" key="1">
    <source>
        <dbReference type="SAM" id="Coils"/>
    </source>
</evidence>
<dbReference type="Pfam" id="PF04195">
    <property type="entry name" value="Transposase_28"/>
    <property type="match status" value="1"/>
</dbReference>
<feature type="compositionally biased region" description="Basic residues" evidence="2">
    <location>
        <begin position="475"/>
        <end position="492"/>
    </location>
</feature>
<organism evidence="4">
    <name type="scientific">Oryza sativa subsp. japonica</name>
    <name type="common">Rice</name>
    <dbReference type="NCBI Taxonomy" id="39947"/>
    <lineage>
        <taxon>Eukaryota</taxon>
        <taxon>Viridiplantae</taxon>
        <taxon>Streptophyta</taxon>
        <taxon>Embryophyta</taxon>
        <taxon>Tracheophyta</taxon>
        <taxon>Spermatophyta</taxon>
        <taxon>Magnoliopsida</taxon>
        <taxon>Liliopsida</taxon>
        <taxon>Poales</taxon>
        <taxon>Poaceae</taxon>
        <taxon>BOP clade</taxon>
        <taxon>Oryzoideae</taxon>
        <taxon>Oryzeae</taxon>
        <taxon>Oryzinae</taxon>
        <taxon>Oryza</taxon>
        <taxon>Oryza sativa</taxon>
    </lineage>
</organism>